<protein>
    <recommendedName>
        <fullName evidence="3">F-box domain-containing protein</fullName>
    </recommendedName>
</protein>
<gene>
    <name evidence="1" type="ORF">GALMADRAFT_161209</name>
</gene>
<dbReference type="Proteomes" id="UP000027222">
    <property type="component" value="Unassembled WGS sequence"/>
</dbReference>
<dbReference type="HOGENOM" id="CLU_030662_0_0_1"/>
<reference evidence="2" key="1">
    <citation type="journal article" date="2014" name="Proc. Natl. Acad. Sci. U.S.A.">
        <title>Extensive sampling of basidiomycete genomes demonstrates inadequacy of the white-rot/brown-rot paradigm for wood decay fungi.</title>
        <authorList>
            <person name="Riley R."/>
            <person name="Salamov A.A."/>
            <person name="Brown D.W."/>
            <person name="Nagy L.G."/>
            <person name="Floudas D."/>
            <person name="Held B.W."/>
            <person name="Levasseur A."/>
            <person name="Lombard V."/>
            <person name="Morin E."/>
            <person name="Otillar R."/>
            <person name="Lindquist E.A."/>
            <person name="Sun H."/>
            <person name="LaButti K.M."/>
            <person name="Schmutz J."/>
            <person name="Jabbour D."/>
            <person name="Luo H."/>
            <person name="Baker S.E."/>
            <person name="Pisabarro A.G."/>
            <person name="Walton J.D."/>
            <person name="Blanchette R.A."/>
            <person name="Henrissat B."/>
            <person name="Martin F."/>
            <person name="Cullen D."/>
            <person name="Hibbett D.S."/>
            <person name="Grigoriev I.V."/>
        </authorList>
    </citation>
    <scope>NUCLEOTIDE SEQUENCE [LARGE SCALE GENOMIC DNA]</scope>
    <source>
        <strain evidence="2">CBS 339.88</strain>
    </source>
</reference>
<sequence>MDPISSHQGAPMLKINSDILLTIVSLLTKDFSADDALKSIRCCSQLCQFSRQVILDSPSIWGKLINFNDFYYSKDQWMEEVLRRSGSCLLWISGHIHGGTLAANRSEALRTFFFSVLNDHWGRIQKLRIYMDDSDEKDGYNWRAIYRPAPHLQVFCVNPPPISSAPLFPLPCLFADHAPSLRAFNMQEALPVSLTAPWLYTLRVVHLQFPLDFLKVLDALSTMHLLESLTLSIPSFIPDSPTTRTDDPIIHLPNLSLLSILANLSISMRVIAALQVPPGCSFRMHILFTDFITEPISPAPLVKLAHNYFQSNHPKNIWLTSRRCEFRFSDSDPANPNTLGMSTSFFFIHTSSSFLPVEASNALARAMSLPLSDMHSVIHLHVHAEIPFAVDICRHVFVSIHSIETITINQALICYLRFLEPYPELRIVRIEGWKDGQQCGVINSFQQSRNAAGRPVLILGVPPPK</sequence>
<proteinExistence type="predicted"/>
<keyword evidence="2" id="KW-1185">Reference proteome</keyword>
<accession>A0A067SK81</accession>
<organism evidence="1 2">
    <name type="scientific">Galerina marginata (strain CBS 339.88)</name>
    <dbReference type="NCBI Taxonomy" id="685588"/>
    <lineage>
        <taxon>Eukaryota</taxon>
        <taxon>Fungi</taxon>
        <taxon>Dikarya</taxon>
        <taxon>Basidiomycota</taxon>
        <taxon>Agaricomycotina</taxon>
        <taxon>Agaricomycetes</taxon>
        <taxon>Agaricomycetidae</taxon>
        <taxon>Agaricales</taxon>
        <taxon>Agaricineae</taxon>
        <taxon>Strophariaceae</taxon>
        <taxon>Galerina</taxon>
    </lineage>
</organism>
<name>A0A067SK81_GALM3</name>
<dbReference type="AlphaFoldDB" id="A0A067SK81"/>
<evidence type="ECO:0000313" key="1">
    <source>
        <dbReference type="EMBL" id="KDR68124.1"/>
    </source>
</evidence>
<evidence type="ECO:0000313" key="2">
    <source>
        <dbReference type="Proteomes" id="UP000027222"/>
    </source>
</evidence>
<dbReference type="EMBL" id="KL142410">
    <property type="protein sequence ID" value="KDR68124.1"/>
    <property type="molecule type" value="Genomic_DNA"/>
</dbReference>
<evidence type="ECO:0008006" key="3">
    <source>
        <dbReference type="Google" id="ProtNLM"/>
    </source>
</evidence>